<evidence type="ECO:0000313" key="6">
    <source>
        <dbReference type="Proteomes" id="UP001500945"/>
    </source>
</evidence>
<dbReference type="Proteomes" id="UP001500945">
    <property type="component" value="Unassembled WGS sequence"/>
</dbReference>
<comment type="caution">
    <text evidence="5">The sequence shown here is derived from an EMBL/GenBank/DDBJ whole genome shotgun (WGS) entry which is preliminary data.</text>
</comment>
<keyword evidence="1" id="KW-0808">Transferase</keyword>
<protein>
    <submittedName>
        <fullName evidence="5">GNAT family N-acetyltransferase</fullName>
    </submittedName>
</protein>
<dbReference type="PANTHER" id="PTHR43072:SF23">
    <property type="entry name" value="UPF0039 PROTEIN C11D3.02C"/>
    <property type="match status" value="1"/>
</dbReference>
<dbReference type="EMBL" id="BAABGM010000007">
    <property type="protein sequence ID" value="GAA4401785.1"/>
    <property type="molecule type" value="Genomic_DNA"/>
</dbReference>
<feature type="compositionally biased region" description="Low complexity" evidence="3">
    <location>
        <begin position="9"/>
        <end position="20"/>
    </location>
</feature>
<dbReference type="PANTHER" id="PTHR43072">
    <property type="entry name" value="N-ACETYLTRANSFERASE"/>
    <property type="match status" value="1"/>
</dbReference>
<proteinExistence type="predicted"/>
<evidence type="ECO:0000256" key="1">
    <source>
        <dbReference type="ARBA" id="ARBA00022679"/>
    </source>
</evidence>
<gene>
    <name evidence="5" type="ORF">GCM10023168_11730</name>
</gene>
<accession>A0ABP8K786</accession>
<sequence>MAGPGPEVTRGVGSRTASGGVASGGVVIRTATAADLPAMAEIYNDAVRHTLATFDVDPQPPTLFAERVASRRPGDHVVVAEEDGRVLGMAYAATYRPRPAYDGTRETSVYLDADAHGRGIGRALYDELFRRVDADGIHTCLAVIAQPNPASEALHAAVGFERVGLLREVGRKFDRWVDTAWWQRVR</sequence>
<evidence type="ECO:0000256" key="2">
    <source>
        <dbReference type="ARBA" id="ARBA00023315"/>
    </source>
</evidence>
<dbReference type="SUPFAM" id="SSF55729">
    <property type="entry name" value="Acyl-CoA N-acyltransferases (Nat)"/>
    <property type="match status" value="1"/>
</dbReference>
<reference evidence="6" key="1">
    <citation type="journal article" date="2019" name="Int. J. Syst. Evol. Microbiol.">
        <title>The Global Catalogue of Microorganisms (GCM) 10K type strain sequencing project: providing services to taxonomists for standard genome sequencing and annotation.</title>
        <authorList>
            <consortium name="The Broad Institute Genomics Platform"/>
            <consortium name="The Broad Institute Genome Sequencing Center for Infectious Disease"/>
            <person name="Wu L."/>
            <person name="Ma J."/>
        </authorList>
    </citation>
    <scope>NUCLEOTIDE SEQUENCE [LARGE SCALE GENOMIC DNA]</scope>
    <source>
        <strain evidence="6">JCM 17809</strain>
    </source>
</reference>
<dbReference type="CDD" id="cd04301">
    <property type="entry name" value="NAT_SF"/>
    <property type="match status" value="1"/>
</dbReference>
<keyword evidence="6" id="KW-1185">Reference proteome</keyword>
<dbReference type="Pfam" id="PF13420">
    <property type="entry name" value="Acetyltransf_4"/>
    <property type="match status" value="1"/>
</dbReference>
<dbReference type="InterPro" id="IPR016181">
    <property type="entry name" value="Acyl_CoA_acyltransferase"/>
</dbReference>
<evidence type="ECO:0000259" key="4">
    <source>
        <dbReference type="PROSITE" id="PS51186"/>
    </source>
</evidence>
<organism evidence="5 6">
    <name type="scientific">Fodinibacter luteus</name>
    <dbReference type="NCBI Taxonomy" id="552064"/>
    <lineage>
        <taxon>Bacteria</taxon>
        <taxon>Bacillati</taxon>
        <taxon>Actinomycetota</taxon>
        <taxon>Actinomycetes</taxon>
        <taxon>Micrococcales</taxon>
        <taxon>Intrasporangiaceae</taxon>
        <taxon>Fodinibacter (ex Wang et al. 2009)</taxon>
    </lineage>
</organism>
<dbReference type="InterPro" id="IPR000182">
    <property type="entry name" value="GNAT_dom"/>
</dbReference>
<feature type="region of interest" description="Disordered" evidence="3">
    <location>
        <begin position="1"/>
        <end position="20"/>
    </location>
</feature>
<evidence type="ECO:0000256" key="3">
    <source>
        <dbReference type="SAM" id="MobiDB-lite"/>
    </source>
</evidence>
<name>A0ABP8K786_9MICO</name>
<evidence type="ECO:0000313" key="5">
    <source>
        <dbReference type="EMBL" id="GAA4401785.1"/>
    </source>
</evidence>
<dbReference type="PROSITE" id="PS51186">
    <property type="entry name" value="GNAT"/>
    <property type="match status" value="1"/>
</dbReference>
<dbReference type="Gene3D" id="3.40.630.30">
    <property type="match status" value="1"/>
</dbReference>
<feature type="domain" description="N-acetyltransferase" evidence="4">
    <location>
        <begin position="26"/>
        <end position="186"/>
    </location>
</feature>
<keyword evidence="2" id="KW-0012">Acyltransferase</keyword>